<proteinExistence type="predicted"/>
<evidence type="ECO:0000313" key="1">
    <source>
        <dbReference type="EMBL" id="KAF5195443.1"/>
    </source>
</evidence>
<reference evidence="1 2" key="1">
    <citation type="submission" date="2020-06" db="EMBL/GenBank/DDBJ databases">
        <title>Transcriptomic and genomic resources for Thalictrum thalictroides and T. hernandezii: Facilitating candidate gene discovery in an emerging model plant lineage.</title>
        <authorList>
            <person name="Arias T."/>
            <person name="Riano-Pachon D.M."/>
            <person name="Di Stilio V.S."/>
        </authorList>
    </citation>
    <scope>NUCLEOTIDE SEQUENCE [LARGE SCALE GENOMIC DNA]</scope>
    <source>
        <strain evidence="2">cv. WT478/WT964</strain>
        <tissue evidence="1">Leaves</tissue>
    </source>
</reference>
<protein>
    <submittedName>
        <fullName evidence="1">Uncharacterized protein</fullName>
    </submittedName>
</protein>
<sequence>MFIICSRLARPLPVSLDVEKITRAYVGLWTCGQCKTSGLLPSPKWGNIVFSLGSLEVLEVVAPRDIESRKGEELLQKERNE</sequence>
<dbReference type="Proteomes" id="UP000554482">
    <property type="component" value="Unassembled WGS sequence"/>
</dbReference>
<organism evidence="1 2">
    <name type="scientific">Thalictrum thalictroides</name>
    <name type="common">Rue-anemone</name>
    <name type="synonym">Anemone thalictroides</name>
    <dbReference type="NCBI Taxonomy" id="46969"/>
    <lineage>
        <taxon>Eukaryota</taxon>
        <taxon>Viridiplantae</taxon>
        <taxon>Streptophyta</taxon>
        <taxon>Embryophyta</taxon>
        <taxon>Tracheophyta</taxon>
        <taxon>Spermatophyta</taxon>
        <taxon>Magnoliopsida</taxon>
        <taxon>Ranunculales</taxon>
        <taxon>Ranunculaceae</taxon>
        <taxon>Thalictroideae</taxon>
        <taxon>Thalictrum</taxon>
    </lineage>
</organism>
<name>A0A7J6WES8_THATH</name>
<dbReference type="EMBL" id="JABWDY010017308">
    <property type="protein sequence ID" value="KAF5195443.1"/>
    <property type="molecule type" value="Genomic_DNA"/>
</dbReference>
<dbReference type="AlphaFoldDB" id="A0A7J6WES8"/>
<comment type="caution">
    <text evidence="1">The sequence shown here is derived from an EMBL/GenBank/DDBJ whole genome shotgun (WGS) entry which is preliminary data.</text>
</comment>
<accession>A0A7J6WES8</accession>
<keyword evidence="2" id="KW-1185">Reference proteome</keyword>
<evidence type="ECO:0000313" key="2">
    <source>
        <dbReference type="Proteomes" id="UP000554482"/>
    </source>
</evidence>
<gene>
    <name evidence="1" type="ORF">FRX31_014970</name>
</gene>